<dbReference type="InterPro" id="IPR011057">
    <property type="entry name" value="Mss4-like_sf"/>
</dbReference>
<dbReference type="EMBL" id="JACJQT010000017">
    <property type="protein sequence ID" value="MBD2278392.1"/>
    <property type="molecule type" value="Genomic_DNA"/>
</dbReference>
<dbReference type="InterPro" id="IPR018105">
    <property type="entry name" value="Translational_control_tumour_p"/>
</dbReference>
<dbReference type="SUPFAM" id="SSF51316">
    <property type="entry name" value="Mss4-like"/>
    <property type="match status" value="1"/>
</dbReference>
<reference evidence="2 3" key="1">
    <citation type="journal article" date="2020" name="ISME J.">
        <title>Comparative genomics reveals insights into cyanobacterial evolution and habitat adaptation.</title>
        <authorList>
            <person name="Chen M.Y."/>
            <person name="Teng W.K."/>
            <person name="Zhao L."/>
            <person name="Hu C.X."/>
            <person name="Zhou Y.K."/>
            <person name="Han B.P."/>
            <person name="Song L.R."/>
            <person name="Shu W.S."/>
        </authorList>
    </citation>
    <scope>NUCLEOTIDE SEQUENCE [LARGE SCALE GENOMIC DNA]</scope>
    <source>
        <strain evidence="2 3">FACHB-1040</strain>
    </source>
</reference>
<name>A0ABR8BXG5_APHFL</name>
<sequence length="125" mass="14200">MTEYVTEDKPVVNTLLKAFRLEEPVTITSLNDFKKTLKKYTANLIAKLNEANPAHVAVLKTKLPKYAKQWAENFDKIRVYVTEGDGFETEGTLIILTQDVPFGEEKPNDKCKITVLVDSLIKEKL</sequence>
<protein>
    <recommendedName>
        <fullName evidence="1">TCTP domain-containing protein</fullName>
    </recommendedName>
</protein>
<dbReference type="Gene3D" id="2.170.150.10">
    <property type="entry name" value="Metal Binding Protein, Guanine Nucleotide Exchange Factor, Chain A"/>
    <property type="match status" value="1"/>
</dbReference>
<comment type="caution">
    <text evidence="2">The sequence shown here is derived from an EMBL/GenBank/DDBJ whole genome shotgun (WGS) entry which is preliminary data.</text>
</comment>
<evidence type="ECO:0000313" key="3">
    <source>
        <dbReference type="Proteomes" id="UP000606721"/>
    </source>
</evidence>
<evidence type="ECO:0000259" key="1">
    <source>
        <dbReference type="PROSITE" id="PS51797"/>
    </source>
</evidence>
<dbReference type="InterPro" id="IPR034737">
    <property type="entry name" value="TCTP"/>
</dbReference>
<feature type="domain" description="TCTP" evidence="1">
    <location>
        <begin position="1"/>
        <end position="125"/>
    </location>
</feature>
<dbReference type="RefSeq" id="WP_190382814.1">
    <property type="nucleotide sequence ID" value="NZ_JACJQT010000017.1"/>
</dbReference>
<accession>A0ABR8BXG5</accession>
<proteinExistence type="predicted"/>
<organism evidence="2 3">
    <name type="scientific">Aphanizomenon flos-aquae FACHB-1040</name>
    <dbReference type="NCBI Taxonomy" id="2692887"/>
    <lineage>
        <taxon>Bacteria</taxon>
        <taxon>Bacillati</taxon>
        <taxon>Cyanobacteriota</taxon>
        <taxon>Cyanophyceae</taxon>
        <taxon>Nostocales</taxon>
        <taxon>Aphanizomenonaceae</taxon>
        <taxon>Aphanizomenon</taxon>
    </lineage>
</organism>
<keyword evidence="3" id="KW-1185">Reference proteome</keyword>
<gene>
    <name evidence="2" type="ORF">H6F99_08790</name>
</gene>
<dbReference type="InterPro" id="IPR011323">
    <property type="entry name" value="Mss4/transl-control_tumour"/>
</dbReference>
<dbReference type="Pfam" id="PF00838">
    <property type="entry name" value="TCTP"/>
    <property type="match status" value="1"/>
</dbReference>
<dbReference type="PROSITE" id="PS51797">
    <property type="entry name" value="TCTP_3"/>
    <property type="match status" value="1"/>
</dbReference>
<evidence type="ECO:0000313" key="2">
    <source>
        <dbReference type="EMBL" id="MBD2278392.1"/>
    </source>
</evidence>
<dbReference type="Proteomes" id="UP000606721">
    <property type="component" value="Unassembled WGS sequence"/>
</dbReference>